<gene>
    <name evidence="2" type="ORF">N0B31_15280</name>
</gene>
<keyword evidence="3" id="KW-1185">Reference proteome</keyword>
<dbReference type="KEGG" id="ssai:N0B31_15280"/>
<dbReference type="Proteomes" id="UP001057580">
    <property type="component" value="Chromosome"/>
</dbReference>
<proteinExistence type="inferred from homology"/>
<comment type="similarity">
    <text evidence="1">Belongs to the RutC family.</text>
</comment>
<name>A0A9E7R0X5_9EURY</name>
<evidence type="ECO:0000313" key="3">
    <source>
        <dbReference type="Proteomes" id="UP001057580"/>
    </source>
</evidence>
<dbReference type="EMBL" id="CP104003">
    <property type="protein sequence ID" value="UWM53497.1"/>
    <property type="molecule type" value="Genomic_DNA"/>
</dbReference>
<dbReference type="SUPFAM" id="SSF55298">
    <property type="entry name" value="YjgF-like"/>
    <property type="match status" value="1"/>
</dbReference>
<evidence type="ECO:0000256" key="1">
    <source>
        <dbReference type="ARBA" id="ARBA00010552"/>
    </source>
</evidence>
<dbReference type="NCBIfam" id="TIGR00004">
    <property type="entry name" value="Rid family detoxifying hydrolase"/>
    <property type="match status" value="1"/>
</dbReference>
<dbReference type="CDD" id="cd00448">
    <property type="entry name" value="YjgF_YER057c_UK114_family"/>
    <property type="match status" value="1"/>
</dbReference>
<dbReference type="InterPro" id="IPR006056">
    <property type="entry name" value="RidA"/>
</dbReference>
<dbReference type="PANTHER" id="PTHR11803">
    <property type="entry name" value="2-IMINOBUTANOATE/2-IMINOPROPANOATE DEAMINASE RIDA"/>
    <property type="match status" value="1"/>
</dbReference>
<keyword evidence="2" id="KW-0378">Hydrolase</keyword>
<sequence>MEQISTDEAPGAIGPYSQAIRHGDTVYTAGQGPLDPETGEVVDGDIGAQTARTMENLAAVLEAAGTSLDNVVKATVYLGDMADYAAVNDVYEEYVSAPFPARTAVEVGEFPVDLGVEIEVVAAVE</sequence>
<organism evidence="2 3">
    <name type="scientific">Salinirubellus salinus</name>
    <dbReference type="NCBI Taxonomy" id="1364945"/>
    <lineage>
        <taxon>Archaea</taxon>
        <taxon>Methanobacteriati</taxon>
        <taxon>Methanobacteriota</taxon>
        <taxon>Stenosarchaea group</taxon>
        <taxon>Halobacteria</taxon>
        <taxon>Halobacteriales</taxon>
        <taxon>Natronomonadaceae</taxon>
        <taxon>Salinirubellus</taxon>
    </lineage>
</organism>
<reference evidence="2" key="1">
    <citation type="submission" date="2022-09" db="EMBL/GenBank/DDBJ databases">
        <title>Diverse halophilic archaea isolated from saline environments.</title>
        <authorList>
            <person name="Cui H.-L."/>
        </authorList>
    </citation>
    <scope>NUCLEOTIDE SEQUENCE</scope>
    <source>
        <strain evidence="2">ZS-35-S2</strain>
    </source>
</reference>
<dbReference type="FunFam" id="3.30.1330.40:FF:000001">
    <property type="entry name" value="L-PSP family endoribonuclease"/>
    <property type="match status" value="1"/>
</dbReference>
<dbReference type="RefSeq" id="WP_260592491.1">
    <property type="nucleotide sequence ID" value="NZ_CP104003.1"/>
</dbReference>
<dbReference type="InterPro" id="IPR006175">
    <property type="entry name" value="YjgF/YER057c/UK114"/>
</dbReference>
<dbReference type="Pfam" id="PF01042">
    <property type="entry name" value="Ribonuc_L-PSP"/>
    <property type="match status" value="1"/>
</dbReference>
<dbReference type="GeneID" id="74943812"/>
<dbReference type="AlphaFoldDB" id="A0A9E7R0X5"/>
<evidence type="ECO:0000313" key="2">
    <source>
        <dbReference type="EMBL" id="UWM53497.1"/>
    </source>
</evidence>
<dbReference type="Gene3D" id="3.30.1330.40">
    <property type="entry name" value="RutC-like"/>
    <property type="match status" value="1"/>
</dbReference>
<dbReference type="InterPro" id="IPR035959">
    <property type="entry name" value="RutC-like_sf"/>
</dbReference>
<dbReference type="PANTHER" id="PTHR11803:SF39">
    <property type="entry name" value="2-IMINOBUTANOATE_2-IMINOPROPANOATE DEAMINASE"/>
    <property type="match status" value="1"/>
</dbReference>
<dbReference type="GO" id="GO:0019239">
    <property type="term" value="F:deaminase activity"/>
    <property type="evidence" value="ECO:0007669"/>
    <property type="project" value="TreeGrafter"/>
</dbReference>
<dbReference type="GO" id="GO:0005829">
    <property type="term" value="C:cytosol"/>
    <property type="evidence" value="ECO:0007669"/>
    <property type="project" value="TreeGrafter"/>
</dbReference>
<accession>A0A9E7R0X5</accession>
<protein>
    <submittedName>
        <fullName evidence="2">Rid family detoxifying hydrolase</fullName>
    </submittedName>
</protein>